<dbReference type="Gene3D" id="3.40.309.10">
    <property type="entry name" value="Aldehyde Dehydrogenase, Chain A, domain 2"/>
    <property type="match status" value="1"/>
</dbReference>
<dbReference type="InterPro" id="IPR016162">
    <property type="entry name" value="Ald_DH_N"/>
</dbReference>
<comment type="caution">
    <text evidence="5">The sequence shown here is derived from an EMBL/GenBank/DDBJ whole genome shotgun (WGS) entry which is preliminary data.</text>
</comment>
<accession>A0AA39GBX2</accession>
<evidence type="ECO:0000259" key="4">
    <source>
        <dbReference type="Pfam" id="PF00171"/>
    </source>
</evidence>
<dbReference type="PANTHER" id="PTHR43353">
    <property type="entry name" value="SUCCINATE-SEMIALDEHYDE DEHYDROGENASE, MITOCHONDRIAL"/>
    <property type="match status" value="1"/>
</dbReference>
<sequence>MLWLTASRRLSLATGCRRLAPTIISATAVGRHYGSRAASSSAYTIPLITNNKEYRTPTTFPVISPLTNQEIWRCSSASTEDAIEAVRAAQAAFPAWSKTKPSERRDLFLRAADLIVKRKAELGEYMHQEIGADKGYQEFILGLSIEGLRDTAGRIAGAVQGSIPWSIHDGMRAMIQKRPYGVILGIAPWNAPYHLGLRSITFALAAGNTAILKGPELSPRCYWAIVDIFREAGLPDGCLNLVLHRPSDAAEVTEALVAAPEIRKVNFTGSSPVGAIIASLAGKHLKPSLMELGGKASAIVLPDADLEKAASHCARGAFMNAGQICMSTERILVHSSIAEAFEAKLQEKTNEYFGRAEDVPVLVTAASARRNRALVDDAVSKGAAVKNKSNDATPLEPETRMRPAIVSGVDGNMKLYLNESFGPSVSFFTYDTEEEAVALANNTEYGLSASVYSENLGAAFRVADALESGAVHINSLTVHDEFALPHGGVKSSGFGRFNGYQGLEEFLYCKTVTWMEQ</sequence>
<dbReference type="InterPro" id="IPR016163">
    <property type="entry name" value="Ald_DH_C"/>
</dbReference>
<dbReference type="GO" id="GO:0004777">
    <property type="term" value="F:succinate-semialdehyde dehydrogenase (NAD+) activity"/>
    <property type="evidence" value="ECO:0007669"/>
    <property type="project" value="TreeGrafter"/>
</dbReference>
<dbReference type="PANTHER" id="PTHR43353:SF6">
    <property type="entry name" value="CYTOPLASMIC ALDEHYDE DEHYDROGENASE (EUROFUNG)"/>
    <property type="match status" value="1"/>
</dbReference>
<feature type="domain" description="Aldehyde dehydrogenase" evidence="4">
    <location>
        <begin position="58"/>
        <end position="512"/>
    </location>
</feature>
<evidence type="ECO:0000256" key="1">
    <source>
        <dbReference type="ARBA" id="ARBA00009986"/>
    </source>
</evidence>
<dbReference type="Gene3D" id="3.40.605.10">
    <property type="entry name" value="Aldehyde Dehydrogenase, Chain A, domain 1"/>
    <property type="match status" value="1"/>
</dbReference>
<organism evidence="5 6">
    <name type="scientific">Sarocladium strictum</name>
    <name type="common">Black bundle disease fungus</name>
    <name type="synonym">Acremonium strictum</name>
    <dbReference type="NCBI Taxonomy" id="5046"/>
    <lineage>
        <taxon>Eukaryota</taxon>
        <taxon>Fungi</taxon>
        <taxon>Dikarya</taxon>
        <taxon>Ascomycota</taxon>
        <taxon>Pezizomycotina</taxon>
        <taxon>Sordariomycetes</taxon>
        <taxon>Hypocreomycetidae</taxon>
        <taxon>Hypocreales</taxon>
        <taxon>Sarocladiaceae</taxon>
        <taxon>Sarocladium</taxon>
    </lineage>
</organism>
<dbReference type="InterPro" id="IPR050740">
    <property type="entry name" value="Aldehyde_DH_Superfamily"/>
</dbReference>
<proteinExistence type="inferred from homology"/>
<evidence type="ECO:0000256" key="3">
    <source>
        <dbReference type="ARBA" id="ARBA00023002"/>
    </source>
</evidence>
<dbReference type="Pfam" id="PF00171">
    <property type="entry name" value="Aldedh"/>
    <property type="match status" value="1"/>
</dbReference>
<reference evidence="5" key="1">
    <citation type="submission" date="2022-10" db="EMBL/GenBank/DDBJ databases">
        <title>Determination and structural analysis of whole genome sequence of Sarocladium strictum F4-1.</title>
        <authorList>
            <person name="Hu L."/>
            <person name="Jiang Y."/>
        </authorList>
    </citation>
    <scope>NUCLEOTIDE SEQUENCE</scope>
    <source>
        <strain evidence="5">F4-1</strain>
    </source>
</reference>
<gene>
    <name evidence="5" type="ORF">NLU13_7985</name>
</gene>
<dbReference type="InterPro" id="IPR015590">
    <property type="entry name" value="Aldehyde_DH_dom"/>
</dbReference>
<dbReference type="Proteomes" id="UP001175261">
    <property type="component" value="Unassembled WGS sequence"/>
</dbReference>
<keyword evidence="2" id="KW-0521">NADP</keyword>
<evidence type="ECO:0000313" key="6">
    <source>
        <dbReference type="Proteomes" id="UP001175261"/>
    </source>
</evidence>
<dbReference type="EMBL" id="JAPDFR010000008">
    <property type="protein sequence ID" value="KAK0383893.1"/>
    <property type="molecule type" value="Genomic_DNA"/>
</dbReference>
<keyword evidence="3" id="KW-0560">Oxidoreductase</keyword>
<name>A0AA39GBX2_SARSR</name>
<dbReference type="CDD" id="cd07105">
    <property type="entry name" value="ALDH_SaliADH"/>
    <property type="match status" value="1"/>
</dbReference>
<keyword evidence="6" id="KW-1185">Reference proteome</keyword>
<dbReference type="InterPro" id="IPR016161">
    <property type="entry name" value="Ald_DH/histidinol_DH"/>
</dbReference>
<evidence type="ECO:0000256" key="2">
    <source>
        <dbReference type="ARBA" id="ARBA00022857"/>
    </source>
</evidence>
<comment type="similarity">
    <text evidence="1">Belongs to the aldehyde dehydrogenase family.</text>
</comment>
<evidence type="ECO:0000313" key="5">
    <source>
        <dbReference type="EMBL" id="KAK0383893.1"/>
    </source>
</evidence>
<dbReference type="AlphaFoldDB" id="A0AA39GBX2"/>
<dbReference type="FunFam" id="3.40.605.10:FF:000012">
    <property type="entry name" value="NAD-dependent succinate-semialdehyde dehydrogenase"/>
    <property type="match status" value="1"/>
</dbReference>
<dbReference type="GO" id="GO:0009450">
    <property type="term" value="P:gamma-aminobutyric acid catabolic process"/>
    <property type="evidence" value="ECO:0007669"/>
    <property type="project" value="TreeGrafter"/>
</dbReference>
<dbReference type="SUPFAM" id="SSF53720">
    <property type="entry name" value="ALDH-like"/>
    <property type="match status" value="1"/>
</dbReference>
<protein>
    <recommendedName>
        <fullName evidence="4">Aldehyde dehydrogenase domain-containing protein</fullName>
    </recommendedName>
</protein>